<dbReference type="Proteomes" id="UP000800235">
    <property type="component" value="Unassembled WGS sequence"/>
</dbReference>
<gene>
    <name evidence="2" type="ORF">EJ08DRAFT_76677</name>
</gene>
<keyword evidence="3" id="KW-1185">Reference proteome</keyword>
<protein>
    <recommendedName>
        <fullName evidence="1">DUF7587 domain-containing protein</fullName>
    </recommendedName>
</protein>
<accession>A0A9P4NY22</accession>
<comment type="caution">
    <text evidence="2">The sequence shown here is derived from an EMBL/GenBank/DDBJ whole genome shotgun (WGS) entry which is preliminary data.</text>
</comment>
<feature type="domain" description="DUF7587" evidence="1">
    <location>
        <begin position="35"/>
        <end position="168"/>
    </location>
</feature>
<evidence type="ECO:0000313" key="3">
    <source>
        <dbReference type="Proteomes" id="UP000800235"/>
    </source>
</evidence>
<dbReference type="Pfam" id="PF24494">
    <property type="entry name" value="DUF7587"/>
    <property type="match status" value="1"/>
</dbReference>
<evidence type="ECO:0000313" key="2">
    <source>
        <dbReference type="EMBL" id="KAF2433368.1"/>
    </source>
</evidence>
<dbReference type="EMBL" id="MU007021">
    <property type="protein sequence ID" value="KAF2433368.1"/>
    <property type="molecule type" value="Genomic_DNA"/>
</dbReference>
<dbReference type="OrthoDB" id="5295996at2759"/>
<dbReference type="InterPro" id="IPR056009">
    <property type="entry name" value="DUF7587"/>
</dbReference>
<organism evidence="2 3">
    <name type="scientific">Tothia fuscella</name>
    <dbReference type="NCBI Taxonomy" id="1048955"/>
    <lineage>
        <taxon>Eukaryota</taxon>
        <taxon>Fungi</taxon>
        <taxon>Dikarya</taxon>
        <taxon>Ascomycota</taxon>
        <taxon>Pezizomycotina</taxon>
        <taxon>Dothideomycetes</taxon>
        <taxon>Pleosporomycetidae</taxon>
        <taxon>Venturiales</taxon>
        <taxon>Cylindrosympodiaceae</taxon>
        <taxon>Tothia</taxon>
    </lineage>
</organism>
<evidence type="ECO:0000259" key="1">
    <source>
        <dbReference type="Pfam" id="PF24494"/>
    </source>
</evidence>
<proteinExistence type="predicted"/>
<dbReference type="AlphaFoldDB" id="A0A9P4NY22"/>
<name>A0A9P4NY22_9PEZI</name>
<sequence length="323" mass="36058">MPDINTLFYMKPIHPTNLSISPQTQHDLESSRQRIPRYLFRASSDASGGGEAGLNDAAGVVPHAFLGDSNGHDTIYTIPSLSSMTKSHLKGDKSIRSEFSSWGASILMVLALCHGMTKEKQGDVCFAVLDVKLLPDPIAVYHALALYYAGLSLYPYDHEYLVHGEIEGSFYTCVKFLDLVNSGLYDFFPELRKSDFWGLELRHEQWKTTYPLTDDDLGLATKLIDVFGRHSCLDLKGPLLLALLTIRPRVWVNNATEPGTSDFDRIVVKLVQLNFSSASARQLRLDTTGVYTGSYFEIRQMLELNDLIVERLLVAESMENTGA</sequence>
<reference evidence="2" key="1">
    <citation type="journal article" date="2020" name="Stud. Mycol.">
        <title>101 Dothideomycetes genomes: a test case for predicting lifestyles and emergence of pathogens.</title>
        <authorList>
            <person name="Haridas S."/>
            <person name="Albert R."/>
            <person name="Binder M."/>
            <person name="Bloem J."/>
            <person name="Labutti K."/>
            <person name="Salamov A."/>
            <person name="Andreopoulos B."/>
            <person name="Baker S."/>
            <person name="Barry K."/>
            <person name="Bills G."/>
            <person name="Bluhm B."/>
            <person name="Cannon C."/>
            <person name="Castanera R."/>
            <person name="Culley D."/>
            <person name="Daum C."/>
            <person name="Ezra D."/>
            <person name="Gonzalez J."/>
            <person name="Henrissat B."/>
            <person name="Kuo A."/>
            <person name="Liang C."/>
            <person name="Lipzen A."/>
            <person name="Lutzoni F."/>
            <person name="Magnuson J."/>
            <person name="Mondo S."/>
            <person name="Nolan M."/>
            <person name="Ohm R."/>
            <person name="Pangilinan J."/>
            <person name="Park H.-J."/>
            <person name="Ramirez L."/>
            <person name="Alfaro M."/>
            <person name="Sun H."/>
            <person name="Tritt A."/>
            <person name="Yoshinaga Y."/>
            <person name="Zwiers L.-H."/>
            <person name="Turgeon B."/>
            <person name="Goodwin S."/>
            <person name="Spatafora J."/>
            <person name="Crous P."/>
            <person name="Grigoriev I."/>
        </authorList>
    </citation>
    <scope>NUCLEOTIDE SEQUENCE</scope>
    <source>
        <strain evidence="2">CBS 130266</strain>
    </source>
</reference>